<organism evidence="1 2">
    <name type="scientific">Lutzomyia longipalpis</name>
    <name type="common">Sand fly</name>
    <dbReference type="NCBI Taxonomy" id="7200"/>
    <lineage>
        <taxon>Eukaryota</taxon>
        <taxon>Metazoa</taxon>
        <taxon>Ecdysozoa</taxon>
        <taxon>Arthropoda</taxon>
        <taxon>Hexapoda</taxon>
        <taxon>Insecta</taxon>
        <taxon>Pterygota</taxon>
        <taxon>Neoptera</taxon>
        <taxon>Endopterygota</taxon>
        <taxon>Diptera</taxon>
        <taxon>Nematocera</taxon>
        <taxon>Psychodoidea</taxon>
        <taxon>Psychodidae</taxon>
        <taxon>Lutzomyia</taxon>
        <taxon>Lutzomyia</taxon>
    </lineage>
</organism>
<dbReference type="EnsemblMetazoa" id="LLOJ006523-RA">
    <property type="protein sequence ID" value="LLOJ006523-PA"/>
    <property type="gene ID" value="LLOJ006523"/>
</dbReference>
<dbReference type="AlphaFoldDB" id="A0A1B0CP50"/>
<evidence type="ECO:0000313" key="2">
    <source>
        <dbReference type="Proteomes" id="UP000092461"/>
    </source>
</evidence>
<sequence>MNLPDEQRRALHRCMIDFVIQKRCILDSTFLKTWDIFRGIFKQFPFTPRQLLLEFHLRLLPNLSDYEINEFHVDYFEKIRAMNVEQRTKWFEEAVEEIKEICPEGTEMGFPPFEEDLPEQQQGQMPGFDGSAERYSTEDSNARGYDEDFMIDAQIYFSNFPSFPCRPVGNFLGFLLPCWEIRTLLKFYPQQFVTNFLCWRMRMQDCQIQEIRKRKATPGKTHVPAKKKK</sequence>
<reference evidence="1" key="1">
    <citation type="submission" date="2020-05" db="UniProtKB">
        <authorList>
            <consortium name="EnsemblMetazoa"/>
        </authorList>
    </citation>
    <scope>IDENTIFICATION</scope>
    <source>
        <strain evidence="1">Jacobina</strain>
    </source>
</reference>
<keyword evidence="2" id="KW-1185">Reference proteome</keyword>
<proteinExistence type="predicted"/>
<protein>
    <submittedName>
        <fullName evidence="1">Uncharacterized protein</fullName>
    </submittedName>
</protein>
<dbReference type="Proteomes" id="UP000092461">
    <property type="component" value="Unassembled WGS sequence"/>
</dbReference>
<evidence type="ECO:0000313" key="1">
    <source>
        <dbReference type="EnsemblMetazoa" id="LLOJ006523-PA"/>
    </source>
</evidence>
<dbReference type="EMBL" id="AJWK01021424">
    <property type="status" value="NOT_ANNOTATED_CDS"/>
    <property type="molecule type" value="Genomic_DNA"/>
</dbReference>
<name>A0A1B0CP50_LUTLO</name>
<accession>A0A1B0CP50</accession>
<dbReference type="VEuPathDB" id="VectorBase:LLOJ006523"/>